<dbReference type="InterPro" id="IPR002213">
    <property type="entry name" value="UDP_glucos_trans"/>
</dbReference>
<dbReference type="GO" id="GO:0016906">
    <property type="term" value="F:sterol 3-beta-glucosyltransferase activity"/>
    <property type="evidence" value="ECO:0007669"/>
    <property type="project" value="UniProtKB-ARBA"/>
</dbReference>
<evidence type="ECO:0000313" key="6">
    <source>
        <dbReference type="Proteomes" id="UP001301958"/>
    </source>
</evidence>
<feature type="region of interest" description="Disordered" evidence="2">
    <location>
        <begin position="921"/>
        <end position="964"/>
    </location>
</feature>
<name>A0AAN7BT25_9PEZI</name>
<proteinExistence type="predicted"/>
<dbReference type="PANTHER" id="PTHR48050:SF13">
    <property type="entry name" value="STEROL 3-BETA-GLUCOSYLTRANSFERASE UGT80A2"/>
    <property type="match status" value="1"/>
</dbReference>
<dbReference type="PROSITE" id="PS50330">
    <property type="entry name" value="UIM"/>
    <property type="match status" value="3"/>
</dbReference>
<dbReference type="FunFam" id="3.40.50.2000:FF:000100">
    <property type="entry name" value="Glycosyltransferase family 1 protein"/>
    <property type="match status" value="1"/>
</dbReference>
<dbReference type="Proteomes" id="UP001301958">
    <property type="component" value="Unassembled WGS sequence"/>
</dbReference>
<gene>
    <name evidence="5" type="ORF">QBC38DRAFT_127598</name>
</gene>
<feature type="region of interest" description="Disordered" evidence="2">
    <location>
        <begin position="1195"/>
        <end position="1241"/>
    </location>
</feature>
<dbReference type="Gene3D" id="3.40.50.2000">
    <property type="entry name" value="Glycogen Phosphorylase B"/>
    <property type="match status" value="2"/>
</dbReference>
<evidence type="ECO:0000259" key="3">
    <source>
        <dbReference type="Pfam" id="PF03033"/>
    </source>
</evidence>
<dbReference type="InterPro" id="IPR003903">
    <property type="entry name" value="UIM_dom"/>
</dbReference>
<sequence>MTEGKQPPPRRTNAVPIAEEFEDDSNYQNDVPPPAYGESGLDQLQLSQAGFAADAAVTSNGRININISEKNRRLSQLLSPAFNNQLSQPLQEPPPPAYIPPSLGGPRPPKLNVVIQIVGSRGDVQPFIALGQVLRDTYGHRVRVATHPTFKQFVEENGLEFFDIGGDPAELMAFMVKHPGLMPGFEAIKTGEIRKRRQGVEEILKGCWRSCIEPASGDGEEKPFVADAIIANPPSFAHIHVAEKLGVPLHIMFTMPWTPTRAFPHPLADIVSTNADDVMTNYVSYALVEMMTWQGLGDVINRFRTDVLDLESMSLLWAPGILSRLRVPTTYCWSPALIPKPADWSSEITISGFFFLNLESSYTPDPELAAFLNAGPPPVYIGFGSIVIDDPDALTKTIFDAVAATGVRALVSKGWGGIGGDSLRVPENVFMLGNCPHDWLFKRVSAVVHHGGAGTTAAGIKAGKPTVVVPFFGDQIFWGTMITRAGAGPAPIPHKTLTAANLAAAIEECLRPDTQARARELGQKIREEQGADVGGKAFHQFLEIDKMRCSLSPIRVAVWRIKRTQVRLSALAAAVLVKEGWLKYSDLKLYRAVEHHTEEQPWDPISAATAALVGDFGALSMAVADFPREIFKGATKGRRSKSNTNNPERSPSTPSGMLSPDPNQRPGSPSRSRSGTIGSVSSLSKTPTNSTVDTFITQPSQLLTTSKPPPNTSSQDESSTPSNPVTLDMALGAGRGAMRILGTSAKIHTNFCLGLARGFRNAPKLYNDDTVRPANDKVTSFSSGLKLAGKEFGLGVYDGLAGFVTQPVKGAQKEGGVGFVKGFGKGVGGLFLKPAAGFWALPAYTFAGVQAEVRSKVLGIGKEVGDYIAASRVKEGEAEEWRVNEQDRMEVIRGWNILIQGGGGKELKGFWGWKQKEKREAEVHRLQKNKSSILGDKMPSRSGTSYSSSSSLSSQFGHEDKTGDSTEAAALEMAIRESVKQTSNGDAEEDARIEAAIRASLSEMKEAAEQQQQQPVYGYPPDIKRPINRVEESGGGAEDFTNITDEEYQALIEEAVRRSLLEQQQQQRHEHGYEGQEQGVVDHHHYQGYVDERAALKRKDAEAGTARGESSRSSSLPVYELPGETLPVYSAEAPQPPALPPRSPHRTSDFRDEDEEEQQLRRAIEESERDYHRSRSQQQTEEEIVLNYVMKQSMAEEEFRRQQQAKGKGVVDENNDDEEELKRVMEESLRASNNKDAGGPS</sequence>
<dbReference type="SUPFAM" id="SSF53756">
    <property type="entry name" value="UDP-Glycosyltransferase/glycogen phosphorylase"/>
    <property type="match status" value="1"/>
</dbReference>
<keyword evidence="6" id="KW-1185">Reference proteome</keyword>
<feature type="compositionally biased region" description="Basic and acidic residues" evidence="2">
    <location>
        <begin position="1158"/>
        <end position="1173"/>
    </location>
</feature>
<dbReference type="GO" id="GO:0005975">
    <property type="term" value="P:carbohydrate metabolic process"/>
    <property type="evidence" value="ECO:0007669"/>
    <property type="project" value="InterPro"/>
</dbReference>
<feature type="domain" description="Glycosyltransferase family 28 N-terminal" evidence="3">
    <location>
        <begin position="113"/>
        <end position="264"/>
    </location>
</feature>
<protein>
    <submittedName>
        <fullName evidence="5">Sterol 3-beta-glucosyltransferase</fullName>
    </submittedName>
</protein>
<feature type="compositionally biased region" description="Pro residues" evidence="2">
    <location>
        <begin position="1"/>
        <end position="10"/>
    </location>
</feature>
<evidence type="ECO:0000256" key="1">
    <source>
        <dbReference type="ARBA" id="ARBA00022679"/>
    </source>
</evidence>
<feature type="compositionally biased region" description="Polar residues" evidence="2">
    <location>
        <begin position="676"/>
        <end position="725"/>
    </location>
</feature>
<organism evidence="5 6">
    <name type="scientific">Podospora fimiseda</name>
    <dbReference type="NCBI Taxonomy" id="252190"/>
    <lineage>
        <taxon>Eukaryota</taxon>
        <taxon>Fungi</taxon>
        <taxon>Dikarya</taxon>
        <taxon>Ascomycota</taxon>
        <taxon>Pezizomycotina</taxon>
        <taxon>Sordariomycetes</taxon>
        <taxon>Sordariomycetidae</taxon>
        <taxon>Sordariales</taxon>
        <taxon>Podosporaceae</taxon>
        <taxon>Podospora</taxon>
    </lineage>
</organism>
<feature type="compositionally biased region" description="Polar residues" evidence="2">
    <location>
        <begin position="642"/>
        <end position="656"/>
    </location>
</feature>
<dbReference type="Pfam" id="PF06722">
    <property type="entry name" value="EryCIII-like_C"/>
    <property type="match status" value="1"/>
</dbReference>
<feature type="compositionally biased region" description="Basic and acidic residues" evidence="2">
    <location>
        <begin position="1089"/>
        <end position="1102"/>
    </location>
</feature>
<dbReference type="InterPro" id="IPR004276">
    <property type="entry name" value="GlycoTrans_28_N"/>
</dbReference>
<reference evidence="5" key="1">
    <citation type="journal article" date="2023" name="Mol. Phylogenet. Evol.">
        <title>Genome-scale phylogeny and comparative genomics of the fungal order Sordariales.</title>
        <authorList>
            <person name="Hensen N."/>
            <person name="Bonometti L."/>
            <person name="Westerberg I."/>
            <person name="Brannstrom I.O."/>
            <person name="Guillou S."/>
            <person name="Cros-Aarteil S."/>
            <person name="Calhoun S."/>
            <person name="Haridas S."/>
            <person name="Kuo A."/>
            <person name="Mondo S."/>
            <person name="Pangilinan J."/>
            <person name="Riley R."/>
            <person name="LaButti K."/>
            <person name="Andreopoulos B."/>
            <person name="Lipzen A."/>
            <person name="Chen C."/>
            <person name="Yan M."/>
            <person name="Daum C."/>
            <person name="Ng V."/>
            <person name="Clum A."/>
            <person name="Steindorff A."/>
            <person name="Ohm R.A."/>
            <person name="Martin F."/>
            <person name="Silar P."/>
            <person name="Natvig D.O."/>
            <person name="Lalanne C."/>
            <person name="Gautier V."/>
            <person name="Ament-Velasquez S.L."/>
            <person name="Kruys A."/>
            <person name="Hutchinson M.I."/>
            <person name="Powell A.J."/>
            <person name="Barry K."/>
            <person name="Miller A.N."/>
            <person name="Grigoriev I.V."/>
            <person name="Debuchy R."/>
            <person name="Gladieux P."/>
            <person name="Hiltunen Thoren M."/>
            <person name="Johannesson H."/>
        </authorList>
    </citation>
    <scope>NUCLEOTIDE SEQUENCE</scope>
    <source>
        <strain evidence="5">CBS 990.96</strain>
    </source>
</reference>
<dbReference type="PANTHER" id="PTHR48050">
    <property type="entry name" value="STEROL 3-BETA-GLUCOSYLTRANSFERASE"/>
    <property type="match status" value="1"/>
</dbReference>
<dbReference type="SMART" id="SM00726">
    <property type="entry name" value="UIM"/>
    <property type="match status" value="6"/>
</dbReference>
<dbReference type="CDD" id="cd03784">
    <property type="entry name" value="GT1_Gtf-like"/>
    <property type="match status" value="1"/>
</dbReference>
<keyword evidence="1" id="KW-0808">Transferase</keyword>
<feature type="region of interest" description="Disordered" evidence="2">
    <location>
        <begin position="633"/>
        <end position="728"/>
    </location>
</feature>
<feature type="region of interest" description="Disordered" evidence="2">
    <location>
        <begin position="1089"/>
        <end position="1181"/>
    </location>
</feature>
<dbReference type="FunFam" id="3.40.50.2000:FF:000009">
    <property type="entry name" value="Sterol 3-beta-glucosyltransferase UGT80A2"/>
    <property type="match status" value="1"/>
</dbReference>
<dbReference type="AlphaFoldDB" id="A0AAN7BT25"/>
<evidence type="ECO:0000313" key="5">
    <source>
        <dbReference type="EMBL" id="KAK4229015.1"/>
    </source>
</evidence>
<dbReference type="InterPro" id="IPR010610">
    <property type="entry name" value="EryCIII-like_C"/>
</dbReference>
<dbReference type="InterPro" id="IPR050426">
    <property type="entry name" value="Glycosyltransferase_28"/>
</dbReference>
<evidence type="ECO:0000259" key="4">
    <source>
        <dbReference type="Pfam" id="PF06722"/>
    </source>
</evidence>
<evidence type="ECO:0000256" key="2">
    <source>
        <dbReference type="SAM" id="MobiDB-lite"/>
    </source>
</evidence>
<reference evidence="5" key="2">
    <citation type="submission" date="2023-05" db="EMBL/GenBank/DDBJ databases">
        <authorList>
            <consortium name="Lawrence Berkeley National Laboratory"/>
            <person name="Steindorff A."/>
            <person name="Hensen N."/>
            <person name="Bonometti L."/>
            <person name="Westerberg I."/>
            <person name="Brannstrom I.O."/>
            <person name="Guillou S."/>
            <person name="Cros-Aarteil S."/>
            <person name="Calhoun S."/>
            <person name="Haridas S."/>
            <person name="Kuo A."/>
            <person name="Mondo S."/>
            <person name="Pangilinan J."/>
            <person name="Riley R."/>
            <person name="Labutti K."/>
            <person name="Andreopoulos B."/>
            <person name="Lipzen A."/>
            <person name="Chen C."/>
            <person name="Yanf M."/>
            <person name="Daum C."/>
            <person name="Ng V."/>
            <person name="Clum A."/>
            <person name="Ohm R."/>
            <person name="Martin F."/>
            <person name="Silar P."/>
            <person name="Natvig D."/>
            <person name="Lalanne C."/>
            <person name="Gautier V."/>
            <person name="Ament-Velasquez S.L."/>
            <person name="Kruys A."/>
            <person name="Hutchinson M.I."/>
            <person name="Powell A.J."/>
            <person name="Barry K."/>
            <person name="Miller A.N."/>
            <person name="Grigoriev I.V."/>
            <person name="Debuchy R."/>
            <person name="Gladieux P."/>
            <person name="Thoren M.H."/>
            <person name="Johannesson H."/>
        </authorList>
    </citation>
    <scope>NUCLEOTIDE SEQUENCE</scope>
    <source>
        <strain evidence="5">CBS 990.96</strain>
    </source>
</reference>
<feature type="compositionally biased region" description="Low complexity" evidence="2">
    <location>
        <begin position="940"/>
        <end position="954"/>
    </location>
</feature>
<dbReference type="Pfam" id="PF03033">
    <property type="entry name" value="Glyco_transf_28"/>
    <property type="match status" value="1"/>
</dbReference>
<feature type="region of interest" description="Disordered" evidence="2">
    <location>
        <begin position="1"/>
        <end position="36"/>
    </location>
</feature>
<comment type="caution">
    <text evidence="5">The sequence shown here is derived from an EMBL/GenBank/DDBJ whole genome shotgun (WGS) entry which is preliminary data.</text>
</comment>
<feature type="compositionally biased region" description="Low complexity" evidence="2">
    <location>
        <begin position="665"/>
        <end position="675"/>
    </location>
</feature>
<accession>A0AAN7BT25</accession>
<feature type="domain" description="Erythromycin biosynthesis protein CIII-like C-terminal" evidence="4">
    <location>
        <begin position="424"/>
        <end position="531"/>
    </location>
</feature>
<feature type="compositionally biased region" description="Basic and acidic residues" evidence="2">
    <location>
        <begin position="1220"/>
        <end position="1229"/>
    </location>
</feature>
<dbReference type="EMBL" id="MU865312">
    <property type="protein sequence ID" value="KAK4229015.1"/>
    <property type="molecule type" value="Genomic_DNA"/>
</dbReference>